<feature type="signal peptide" evidence="1">
    <location>
        <begin position="1"/>
        <end position="22"/>
    </location>
</feature>
<gene>
    <name evidence="2" type="ORF">BO70DRAFT_378111</name>
</gene>
<protein>
    <submittedName>
        <fullName evidence="2">Uncharacterized protein</fullName>
    </submittedName>
</protein>
<accession>A0A317WNA5</accession>
<comment type="caution">
    <text evidence="2">The sequence shown here is derived from an EMBL/GenBank/DDBJ whole genome shotgun (WGS) entry which is preliminary data.</text>
</comment>
<evidence type="ECO:0000313" key="3">
    <source>
        <dbReference type="Proteomes" id="UP000247233"/>
    </source>
</evidence>
<dbReference type="Proteomes" id="UP000247233">
    <property type="component" value="Unassembled WGS sequence"/>
</dbReference>
<keyword evidence="1" id="KW-0732">Signal</keyword>
<dbReference type="VEuPathDB" id="FungiDB:BO70DRAFT_378111"/>
<feature type="chain" id="PRO_5016432982" evidence="1">
    <location>
        <begin position="23"/>
        <end position="170"/>
    </location>
</feature>
<sequence>MKLPSTTTLLLLPSLLATTAWCTPDLQNAHDIDWSSLRSALQSHTIAIPTKTANLENISPPPHSIVEKVVTGVPATVLAQLFVPAQRSALSSDFNAGHTPDWYLALPTDVKSYLSDVKRQVATGALTATGKEAKATGDAKTGGAGRAVGKGVDLWVLGGCAVGVLGLWGL</sequence>
<dbReference type="EMBL" id="MSFL01000006">
    <property type="protein sequence ID" value="PWY87485.1"/>
    <property type="molecule type" value="Genomic_DNA"/>
</dbReference>
<evidence type="ECO:0000256" key="1">
    <source>
        <dbReference type="SAM" id="SignalP"/>
    </source>
</evidence>
<proteinExistence type="predicted"/>
<organism evidence="2 3">
    <name type="scientific">Aspergillus heteromorphus CBS 117.55</name>
    <dbReference type="NCBI Taxonomy" id="1448321"/>
    <lineage>
        <taxon>Eukaryota</taxon>
        <taxon>Fungi</taxon>
        <taxon>Dikarya</taxon>
        <taxon>Ascomycota</taxon>
        <taxon>Pezizomycotina</taxon>
        <taxon>Eurotiomycetes</taxon>
        <taxon>Eurotiomycetidae</taxon>
        <taxon>Eurotiales</taxon>
        <taxon>Aspergillaceae</taxon>
        <taxon>Aspergillus</taxon>
        <taxon>Aspergillus subgen. Circumdati</taxon>
    </lineage>
</organism>
<reference evidence="2 3" key="1">
    <citation type="submission" date="2016-12" db="EMBL/GenBank/DDBJ databases">
        <title>The genomes of Aspergillus section Nigri reveals drivers in fungal speciation.</title>
        <authorList>
            <consortium name="DOE Joint Genome Institute"/>
            <person name="Vesth T.C."/>
            <person name="Nybo J."/>
            <person name="Theobald S."/>
            <person name="Brandl J."/>
            <person name="Frisvad J.C."/>
            <person name="Nielsen K.F."/>
            <person name="Lyhne E.K."/>
            <person name="Kogle M.E."/>
            <person name="Kuo A."/>
            <person name="Riley R."/>
            <person name="Clum A."/>
            <person name="Nolan M."/>
            <person name="Lipzen A."/>
            <person name="Salamov A."/>
            <person name="Henrissat B."/>
            <person name="Wiebenga A."/>
            <person name="De Vries R.P."/>
            <person name="Grigoriev I.V."/>
            <person name="Mortensen U.H."/>
            <person name="Andersen M.R."/>
            <person name="Baker S.E."/>
        </authorList>
    </citation>
    <scope>NUCLEOTIDE SEQUENCE [LARGE SCALE GENOMIC DNA]</scope>
    <source>
        <strain evidence="2 3">CBS 117.55</strain>
    </source>
</reference>
<dbReference type="RefSeq" id="XP_025401368.1">
    <property type="nucleotide sequence ID" value="XM_025545246.1"/>
</dbReference>
<keyword evidence="3" id="KW-1185">Reference proteome</keyword>
<dbReference type="OrthoDB" id="5419608at2759"/>
<name>A0A317WNA5_9EURO</name>
<dbReference type="GeneID" id="37067483"/>
<dbReference type="AlphaFoldDB" id="A0A317WNA5"/>
<evidence type="ECO:0000313" key="2">
    <source>
        <dbReference type="EMBL" id="PWY87485.1"/>
    </source>
</evidence>